<keyword evidence="6" id="KW-0906">Nuclear pore complex</keyword>
<dbReference type="AlphaFoldDB" id="A0A1Z5K1Y9"/>
<evidence type="ECO:0000256" key="7">
    <source>
        <dbReference type="ARBA" id="ARBA00023242"/>
    </source>
</evidence>
<protein>
    <submittedName>
        <fullName evidence="8">Uncharacterized protein</fullName>
    </submittedName>
</protein>
<comment type="subcellular location">
    <subcellularLocation>
        <location evidence="1">Nucleus</location>
        <location evidence="1">Nuclear pore complex</location>
    </subcellularLocation>
</comment>
<dbReference type="GO" id="GO:0017056">
    <property type="term" value="F:structural constituent of nuclear pore"/>
    <property type="evidence" value="ECO:0007669"/>
    <property type="project" value="InterPro"/>
</dbReference>
<sequence>MHYEPQPSEQPVRGTMTSVTQPFEKYLAVSLSHKIIRVRPAPQKSSGFAVMCPGCSMCALIENTDVQEYSLLLRHANGGITRPLVFSMEELDDRTMESIVDFTFARSSGLSLLSSMSVIFLKGSGDLYSASPIVFDGCVVPISTLKEAIDFVEATTASLDSSQPKWRQYTVADRYLLEAFGDYGDQSLSNNQFATASITSMSSREASTVAFPVKCQGPILLAGSLESTTPAVTLECFGGDENLVGLAIARAGGYEVDFAAISPTALIPRFTYEPRSDTFALDDDVWKLGAWLERVDVTEDHSLALEKSVALLNDPLVDSLLHVATPSFVVTLSTSAIQRAARKPTKFAPPESSTSAWVSFQTKSDATKLQGIAVSAESLEGHNLVTVEQNGNRSDMSITELQLAHEVQQAFVAGSQSDALAITAGTEGNSSSVESTRPLYEVTRPLIDKIISGLAAMGKYVGPETNYQDIQADYLAVVQQVRERCDKDLIVPLIELRRIVSSHKEILRKTVEGQQKQMEVLKSSSNSQVLINSQLAAKIDAVEANAATLLERATRSLEMCKDLTPTMSDAELQFFNDIKRLKVKCDSMAEDFILTKEKMSTQCQTLASLERSLDIQLEPEKVRQANVLLRDSDRILQDVKESLARSEAMLDFMKAQEHFRL</sequence>
<keyword evidence="2" id="KW-0813">Transport</keyword>
<comment type="caution">
    <text evidence="8">The sequence shown here is derived from an EMBL/GenBank/DDBJ whole genome shotgun (WGS) entry which is preliminary data.</text>
</comment>
<accession>A0A1Z5K1Y9</accession>
<evidence type="ECO:0000313" key="8">
    <source>
        <dbReference type="EMBL" id="GAX20051.1"/>
    </source>
</evidence>
<evidence type="ECO:0000256" key="6">
    <source>
        <dbReference type="ARBA" id="ARBA00023132"/>
    </source>
</evidence>
<dbReference type="GO" id="GO:0006406">
    <property type="term" value="P:mRNA export from nucleus"/>
    <property type="evidence" value="ECO:0007669"/>
    <property type="project" value="TreeGrafter"/>
</dbReference>
<keyword evidence="9" id="KW-1185">Reference proteome</keyword>
<dbReference type="OrthoDB" id="41778at2759"/>
<evidence type="ECO:0000313" key="9">
    <source>
        <dbReference type="Proteomes" id="UP000198406"/>
    </source>
</evidence>
<keyword evidence="7" id="KW-0539">Nucleus</keyword>
<name>A0A1Z5K1Y9_FISSO</name>
<keyword evidence="5" id="KW-0811">Translocation</keyword>
<keyword evidence="3" id="KW-0509">mRNA transport</keyword>
<dbReference type="InParanoid" id="A0A1Z5K1Y9"/>
<dbReference type="PANTHER" id="PTHR13257:SF0">
    <property type="entry name" value="NUCLEAR PORE COMPLEX PROTEIN NUP88"/>
    <property type="match status" value="1"/>
</dbReference>
<evidence type="ECO:0000256" key="1">
    <source>
        <dbReference type="ARBA" id="ARBA00004567"/>
    </source>
</evidence>
<dbReference type="GO" id="GO:0000056">
    <property type="term" value="P:ribosomal small subunit export from nucleus"/>
    <property type="evidence" value="ECO:0007669"/>
    <property type="project" value="InterPro"/>
</dbReference>
<proteinExistence type="predicted"/>
<dbReference type="PANTHER" id="PTHR13257">
    <property type="entry name" value="NUCLEOPORIN NUP84-RELATED"/>
    <property type="match status" value="1"/>
</dbReference>
<dbReference type="EMBL" id="BDSP01000141">
    <property type="protein sequence ID" value="GAX20051.1"/>
    <property type="molecule type" value="Genomic_DNA"/>
</dbReference>
<dbReference type="GO" id="GO:0000055">
    <property type="term" value="P:ribosomal large subunit export from nucleus"/>
    <property type="evidence" value="ECO:0007669"/>
    <property type="project" value="InterPro"/>
</dbReference>
<evidence type="ECO:0000256" key="5">
    <source>
        <dbReference type="ARBA" id="ARBA00023010"/>
    </source>
</evidence>
<evidence type="ECO:0000256" key="4">
    <source>
        <dbReference type="ARBA" id="ARBA00022927"/>
    </source>
</evidence>
<dbReference type="GO" id="GO:0006606">
    <property type="term" value="P:protein import into nucleus"/>
    <property type="evidence" value="ECO:0007669"/>
    <property type="project" value="TreeGrafter"/>
</dbReference>
<gene>
    <name evidence="8" type="ORF">FisN_1Lh467</name>
</gene>
<evidence type="ECO:0000256" key="3">
    <source>
        <dbReference type="ARBA" id="ARBA00022816"/>
    </source>
</evidence>
<dbReference type="GO" id="GO:0005643">
    <property type="term" value="C:nuclear pore"/>
    <property type="evidence" value="ECO:0007669"/>
    <property type="project" value="UniProtKB-SubCell"/>
</dbReference>
<evidence type="ECO:0000256" key="2">
    <source>
        <dbReference type="ARBA" id="ARBA00022448"/>
    </source>
</evidence>
<dbReference type="Proteomes" id="UP000198406">
    <property type="component" value="Unassembled WGS sequence"/>
</dbReference>
<dbReference type="InterPro" id="IPR037700">
    <property type="entry name" value="NUP88/NUP82"/>
</dbReference>
<reference evidence="8 9" key="1">
    <citation type="journal article" date="2015" name="Plant Cell">
        <title>Oil accumulation by the oleaginous diatom Fistulifera solaris as revealed by the genome and transcriptome.</title>
        <authorList>
            <person name="Tanaka T."/>
            <person name="Maeda Y."/>
            <person name="Veluchamy A."/>
            <person name="Tanaka M."/>
            <person name="Abida H."/>
            <person name="Marechal E."/>
            <person name="Bowler C."/>
            <person name="Muto M."/>
            <person name="Sunaga Y."/>
            <person name="Tanaka M."/>
            <person name="Yoshino T."/>
            <person name="Taniguchi T."/>
            <person name="Fukuda Y."/>
            <person name="Nemoto M."/>
            <person name="Matsumoto M."/>
            <person name="Wong P.S."/>
            <person name="Aburatani S."/>
            <person name="Fujibuchi W."/>
        </authorList>
    </citation>
    <scope>NUCLEOTIDE SEQUENCE [LARGE SCALE GENOMIC DNA]</scope>
    <source>
        <strain evidence="8 9">JPCC DA0580</strain>
    </source>
</reference>
<organism evidence="8 9">
    <name type="scientific">Fistulifera solaris</name>
    <name type="common">Oleaginous diatom</name>
    <dbReference type="NCBI Taxonomy" id="1519565"/>
    <lineage>
        <taxon>Eukaryota</taxon>
        <taxon>Sar</taxon>
        <taxon>Stramenopiles</taxon>
        <taxon>Ochrophyta</taxon>
        <taxon>Bacillariophyta</taxon>
        <taxon>Bacillariophyceae</taxon>
        <taxon>Bacillariophycidae</taxon>
        <taxon>Naviculales</taxon>
        <taxon>Naviculaceae</taxon>
        <taxon>Fistulifera</taxon>
    </lineage>
</organism>
<keyword evidence="4" id="KW-0653">Protein transport</keyword>